<dbReference type="EMBL" id="VBQZ03000146">
    <property type="protein sequence ID" value="MXQ95795.1"/>
    <property type="molecule type" value="Genomic_DNA"/>
</dbReference>
<dbReference type="Proteomes" id="UP000322234">
    <property type="component" value="Unassembled WGS sequence"/>
</dbReference>
<name>A0A6B0S1D5_9CETA</name>
<dbReference type="AlphaFoldDB" id="A0A6B0S1D5"/>
<accession>A0A6B0S1D5</accession>
<gene>
    <name evidence="1" type="ORF">E5288_WYG014842</name>
</gene>
<proteinExistence type="predicted"/>
<evidence type="ECO:0000313" key="1">
    <source>
        <dbReference type="EMBL" id="MXQ95795.1"/>
    </source>
</evidence>
<comment type="caution">
    <text evidence="1">The sequence shown here is derived from an EMBL/GenBank/DDBJ whole genome shotgun (WGS) entry which is preliminary data.</text>
</comment>
<evidence type="ECO:0000313" key="2">
    <source>
        <dbReference type="Proteomes" id="UP000322234"/>
    </source>
</evidence>
<keyword evidence="2" id="KW-1185">Reference proteome</keyword>
<protein>
    <submittedName>
        <fullName evidence="1">Uncharacterized protein</fullName>
    </submittedName>
</protein>
<organism evidence="1 2">
    <name type="scientific">Bos mutus</name>
    <name type="common">wild yak</name>
    <dbReference type="NCBI Taxonomy" id="72004"/>
    <lineage>
        <taxon>Eukaryota</taxon>
        <taxon>Metazoa</taxon>
        <taxon>Chordata</taxon>
        <taxon>Craniata</taxon>
        <taxon>Vertebrata</taxon>
        <taxon>Euteleostomi</taxon>
        <taxon>Mammalia</taxon>
        <taxon>Eutheria</taxon>
        <taxon>Laurasiatheria</taxon>
        <taxon>Artiodactyla</taxon>
        <taxon>Ruminantia</taxon>
        <taxon>Pecora</taxon>
        <taxon>Bovidae</taxon>
        <taxon>Bovinae</taxon>
        <taxon>Bos</taxon>
    </lineage>
</organism>
<sequence>MLLDIGQWVVDLMQPEEVQQSLGLVNKYLLNLIRMETVDEELKPKGLLHRCPSTFMGKVVSMERTSQGLPMTFEQ</sequence>
<reference evidence="1" key="1">
    <citation type="submission" date="2019-10" db="EMBL/GenBank/DDBJ databases">
        <title>The sequence and de novo assembly of the wild yak genome.</title>
        <authorList>
            <person name="Liu Y."/>
        </authorList>
    </citation>
    <scope>NUCLEOTIDE SEQUENCE [LARGE SCALE GENOMIC DNA]</scope>
    <source>
        <strain evidence="1">WY2019</strain>
    </source>
</reference>